<feature type="region of interest" description="Disordered" evidence="13">
    <location>
        <begin position="444"/>
        <end position="468"/>
    </location>
</feature>
<evidence type="ECO:0000256" key="12">
    <source>
        <dbReference type="PIRNR" id="PIRNR006446"/>
    </source>
</evidence>
<protein>
    <submittedName>
        <fullName evidence="14">Cytochrome ubiquinol oxidase subunit I</fullName>
    </submittedName>
</protein>
<keyword evidence="4 12" id="KW-1003">Cell membrane</keyword>
<dbReference type="GO" id="GO:0016682">
    <property type="term" value="F:oxidoreductase activity, acting on diphenols and related substances as donors, oxygen as acceptor"/>
    <property type="evidence" value="ECO:0007669"/>
    <property type="project" value="TreeGrafter"/>
</dbReference>
<proteinExistence type="inferred from homology"/>
<dbReference type="EMBL" id="JAGSXH010000001">
    <property type="protein sequence ID" value="MBS2961513.1"/>
    <property type="molecule type" value="Genomic_DNA"/>
</dbReference>
<feature type="transmembrane region" description="Helical" evidence="12">
    <location>
        <begin position="365"/>
        <end position="387"/>
    </location>
</feature>
<keyword evidence="6 12" id="KW-0812">Transmembrane</keyword>
<dbReference type="PANTHER" id="PTHR30365">
    <property type="entry name" value="CYTOCHROME D UBIQUINOL OXIDASE"/>
    <property type="match status" value="1"/>
</dbReference>
<evidence type="ECO:0000256" key="13">
    <source>
        <dbReference type="SAM" id="MobiDB-lite"/>
    </source>
</evidence>
<feature type="transmembrane region" description="Helical" evidence="12">
    <location>
        <begin position="20"/>
        <end position="41"/>
    </location>
</feature>
<evidence type="ECO:0000256" key="2">
    <source>
        <dbReference type="ARBA" id="ARBA00009819"/>
    </source>
</evidence>
<dbReference type="GO" id="GO:0020037">
    <property type="term" value="F:heme binding"/>
    <property type="evidence" value="ECO:0007669"/>
    <property type="project" value="TreeGrafter"/>
</dbReference>
<feature type="transmembrane region" description="Helical" evidence="12">
    <location>
        <begin position="127"/>
        <end position="150"/>
    </location>
</feature>
<dbReference type="RefSeq" id="WP_211463259.1">
    <property type="nucleotide sequence ID" value="NZ_JAGSXH010000001.1"/>
</dbReference>
<keyword evidence="7 12" id="KW-0479">Metal-binding</keyword>
<dbReference type="GO" id="GO:0009055">
    <property type="term" value="F:electron transfer activity"/>
    <property type="evidence" value="ECO:0007669"/>
    <property type="project" value="UniProtKB-UniRule"/>
</dbReference>
<sequence length="468" mass="50639">MDALLLARWQFGITTVYHFIFVPLTIGLSLLTAGLQTAWLRTGREHYLRATKFWGKLFLINFALGVATGIVQEFQFGMAWSEYSRFVGDVFGAPLAIEGLLAFFLESTFLGLWIFGWDRLSPRVHTACIWLAGIGTMLSAFFILAANAWMQHPVGFQLDPVTHTARLTSIWAVLTNSTALVAFAHTIAAAFLMSGLLFVTVTAWHLRRGRNADVMRPSLRLGLWTTLVGCALTAVTGDIDGKIMTDQQPMKMAAAEALYHTSQPASFSLFTIGSLDGRSEVWSLRLPGVLSFLATGSFHGQVQGINDVQAAEIAKYGPGTYTPVIPVTYWSFRLMIGFGVLAGLLALLGLWLTRRGRTPAPSRRWFWLAALGSVALGPLASSFGWIFTEMGRQPWSVYGVLATRTSVSPTVGAGTILTSLIVLTALYAVLAVVEVGLTVRAAGRGPGDPPGADTDSAHDAEPGLGFAY</sequence>
<feature type="transmembrane region" description="Helical" evidence="12">
    <location>
        <begin position="170"/>
        <end position="200"/>
    </location>
</feature>
<feature type="transmembrane region" description="Helical" evidence="12">
    <location>
        <begin position="407"/>
        <end position="430"/>
    </location>
</feature>
<feature type="transmembrane region" description="Helical" evidence="12">
    <location>
        <begin position="221"/>
        <end position="239"/>
    </location>
</feature>
<dbReference type="PIRSF" id="PIRSF006446">
    <property type="entry name" value="Cyt_quinol_oxidase_1"/>
    <property type="match status" value="1"/>
</dbReference>
<evidence type="ECO:0000256" key="4">
    <source>
        <dbReference type="ARBA" id="ARBA00022475"/>
    </source>
</evidence>
<evidence type="ECO:0000256" key="3">
    <source>
        <dbReference type="ARBA" id="ARBA00022448"/>
    </source>
</evidence>
<keyword evidence="8 12" id="KW-0249">Electron transport</keyword>
<reference evidence="14" key="1">
    <citation type="submission" date="2021-04" db="EMBL/GenBank/DDBJ databases">
        <title>Genome based classification of Actinospica acidithermotolerans sp. nov., an actinobacterium isolated from an Indonesian hot spring.</title>
        <authorList>
            <person name="Kusuma A.B."/>
            <person name="Putra K.E."/>
            <person name="Nafisah S."/>
            <person name="Loh J."/>
            <person name="Nouioui I."/>
            <person name="Goodfellow M."/>
        </authorList>
    </citation>
    <scope>NUCLEOTIDE SEQUENCE</scope>
    <source>
        <strain evidence="14">DSM 45618</strain>
    </source>
</reference>
<dbReference type="AlphaFoldDB" id="A0A8J7WG28"/>
<keyword evidence="3 12" id="KW-0813">Transport</keyword>
<evidence type="ECO:0000256" key="10">
    <source>
        <dbReference type="ARBA" id="ARBA00023004"/>
    </source>
</evidence>
<dbReference type="Proteomes" id="UP000677913">
    <property type="component" value="Unassembled WGS sequence"/>
</dbReference>
<evidence type="ECO:0000313" key="15">
    <source>
        <dbReference type="Proteomes" id="UP000677913"/>
    </source>
</evidence>
<gene>
    <name evidence="14" type="ORF">KGA66_00545</name>
</gene>
<dbReference type="GO" id="GO:0005886">
    <property type="term" value="C:plasma membrane"/>
    <property type="evidence" value="ECO:0007669"/>
    <property type="project" value="UniProtKB-SubCell"/>
</dbReference>
<evidence type="ECO:0000256" key="7">
    <source>
        <dbReference type="ARBA" id="ARBA00022723"/>
    </source>
</evidence>
<dbReference type="PANTHER" id="PTHR30365:SF15">
    <property type="entry name" value="CYTOCHROME BD UBIQUINOL OXIDASE SUBUNIT 1"/>
    <property type="match status" value="1"/>
</dbReference>
<comment type="caution">
    <text evidence="14">The sequence shown here is derived from an EMBL/GenBank/DDBJ whole genome shotgun (WGS) entry which is preliminary data.</text>
</comment>
<dbReference type="GO" id="GO:0019646">
    <property type="term" value="P:aerobic electron transport chain"/>
    <property type="evidence" value="ECO:0007669"/>
    <property type="project" value="InterPro"/>
</dbReference>
<evidence type="ECO:0000256" key="8">
    <source>
        <dbReference type="ARBA" id="ARBA00022982"/>
    </source>
</evidence>
<organism evidence="14 15">
    <name type="scientific">Actinocrinis puniceicyclus</name>
    <dbReference type="NCBI Taxonomy" id="977794"/>
    <lineage>
        <taxon>Bacteria</taxon>
        <taxon>Bacillati</taxon>
        <taxon>Actinomycetota</taxon>
        <taxon>Actinomycetes</taxon>
        <taxon>Catenulisporales</taxon>
        <taxon>Actinospicaceae</taxon>
        <taxon>Actinocrinis</taxon>
    </lineage>
</organism>
<evidence type="ECO:0000256" key="9">
    <source>
        <dbReference type="ARBA" id="ARBA00022989"/>
    </source>
</evidence>
<accession>A0A8J7WG28</accession>
<dbReference type="InterPro" id="IPR002585">
    <property type="entry name" value="Cyt-d_ubiquinol_oxidase_su_1"/>
</dbReference>
<name>A0A8J7WG28_9ACTN</name>
<keyword evidence="10 12" id="KW-0408">Iron</keyword>
<keyword evidence="15" id="KW-1185">Reference proteome</keyword>
<dbReference type="GO" id="GO:0070069">
    <property type="term" value="C:cytochrome complex"/>
    <property type="evidence" value="ECO:0007669"/>
    <property type="project" value="UniProtKB-UniRule"/>
</dbReference>
<keyword evidence="5 12" id="KW-0349">Heme</keyword>
<feature type="transmembrane region" description="Helical" evidence="12">
    <location>
        <begin position="53"/>
        <end position="71"/>
    </location>
</feature>
<feature type="transmembrane region" description="Helical" evidence="12">
    <location>
        <begin position="330"/>
        <end position="353"/>
    </location>
</feature>
<evidence type="ECO:0000313" key="14">
    <source>
        <dbReference type="EMBL" id="MBS2961513.1"/>
    </source>
</evidence>
<dbReference type="GO" id="GO:0046872">
    <property type="term" value="F:metal ion binding"/>
    <property type="evidence" value="ECO:0007669"/>
    <property type="project" value="UniProtKB-UniRule"/>
</dbReference>
<evidence type="ECO:0000256" key="6">
    <source>
        <dbReference type="ARBA" id="ARBA00022692"/>
    </source>
</evidence>
<comment type="subcellular location">
    <subcellularLocation>
        <location evidence="1">Cell membrane</location>
        <topology evidence="1">Multi-pass membrane protein</topology>
    </subcellularLocation>
</comment>
<evidence type="ECO:0000256" key="11">
    <source>
        <dbReference type="ARBA" id="ARBA00023136"/>
    </source>
</evidence>
<keyword evidence="9 12" id="KW-1133">Transmembrane helix</keyword>
<dbReference type="Pfam" id="PF01654">
    <property type="entry name" value="Cyt_bd_oxida_I"/>
    <property type="match status" value="1"/>
</dbReference>
<evidence type="ECO:0000256" key="1">
    <source>
        <dbReference type="ARBA" id="ARBA00004651"/>
    </source>
</evidence>
<evidence type="ECO:0000256" key="5">
    <source>
        <dbReference type="ARBA" id="ARBA00022617"/>
    </source>
</evidence>
<feature type="transmembrane region" description="Helical" evidence="12">
    <location>
        <begin position="91"/>
        <end position="115"/>
    </location>
</feature>
<keyword evidence="11 12" id="KW-0472">Membrane</keyword>
<comment type="similarity">
    <text evidence="2 12">Belongs to the cytochrome ubiquinol oxidase subunit 1 family.</text>
</comment>